<dbReference type="Proteomes" id="UP000294847">
    <property type="component" value="Chromosome 3"/>
</dbReference>
<evidence type="ECO:0000313" key="2">
    <source>
        <dbReference type="Proteomes" id="UP000294847"/>
    </source>
</evidence>
<reference evidence="1 2" key="1">
    <citation type="journal article" date="2019" name="Mol. Biol. Evol.">
        <title>Blast fungal genomes show frequent chromosomal changes, gene gains and losses, and effector gene turnover.</title>
        <authorList>
            <person name="Gomez Luciano L.B."/>
            <person name="Jason Tsai I."/>
            <person name="Chuma I."/>
            <person name="Tosa Y."/>
            <person name="Chen Y.H."/>
            <person name="Li J.Y."/>
            <person name="Li M.Y."/>
            <person name="Jade Lu M.Y."/>
            <person name="Nakayashiki H."/>
            <person name="Li W.H."/>
        </authorList>
    </citation>
    <scope>NUCLEOTIDE SEQUENCE [LARGE SCALE GENOMIC DNA]</scope>
    <source>
        <strain evidence="1">MZ5-1-6</strain>
    </source>
</reference>
<proteinExistence type="predicted"/>
<protein>
    <submittedName>
        <fullName evidence="1">Uncharacterized protein</fullName>
    </submittedName>
</protein>
<name>A0A4P7NAA0_PYROR</name>
<sequence length="173" mass="19816">MDNNDLECGVTAAIPEHLVAWVRQKARGTNGRHFGHNPLRLDDTVSTLATGCLRGTVNGEMDCTWYGMPSKKTADTNRYWYGTEIISRLDWQVDTHEVNGQDGINAGAWYKLGYKKNIQTIRWSPRGDDQNGRLNGTVGFSSPSWLAWLERYRAKDVMKYFWARYQGRGRESH</sequence>
<evidence type="ECO:0000313" key="1">
    <source>
        <dbReference type="EMBL" id="QBZ59668.1"/>
    </source>
</evidence>
<gene>
    <name evidence="1" type="ORF">PoMZ_04631</name>
</gene>
<accession>A0A4P7NAA0</accession>
<organism evidence="1 2">
    <name type="scientific">Pyricularia oryzae</name>
    <name type="common">Rice blast fungus</name>
    <name type="synonym">Magnaporthe oryzae</name>
    <dbReference type="NCBI Taxonomy" id="318829"/>
    <lineage>
        <taxon>Eukaryota</taxon>
        <taxon>Fungi</taxon>
        <taxon>Dikarya</taxon>
        <taxon>Ascomycota</taxon>
        <taxon>Pezizomycotina</taxon>
        <taxon>Sordariomycetes</taxon>
        <taxon>Sordariomycetidae</taxon>
        <taxon>Magnaporthales</taxon>
        <taxon>Pyriculariaceae</taxon>
        <taxon>Pyricularia</taxon>
    </lineage>
</organism>
<dbReference type="AlphaFoldDB" id="A0A4P7NAA0"/>
<dbReference type="EMBL" id="CP034206">
    <property type="protein sequence ID" value="QBZ59668.1"/>
    <property type="molecule type" value="Genomic_DNA"/>
</dbReference>